<protein>
    <submittedName>
        <fullName evidence="1">Uncharacterized protein</fullName>
    </submittedName>
</protein>
<evidence type="ECO:0000313" key="2">
    <source>
        <dbReference type="Proteomes" id="UP001203665"/>
    </source>
</evidence>
<dbReference type="RefSeq" id="WP_251611416.1">
    <property type="nucleotide sequence ID" value="NZ_JAMQJY010000005.1"/>
</dbReference>
<organism evidence="1 2">
    <name type="scientific">Alkalicoccobacillus plakortidis</name>
    <dbReference type="NCBI Taxonomy" id="444060"/>
    <lineage>
        <taxon>Bacteria</taxon>
        <taxon>Bacillati</taxon>
        <taxon>Bacillota</taxon>
        <taxon>Bacilli</taxon>
        <taxon>Bacillales</taxon>
        <taxon>Bacillaceae</taxon>
        <taxon>Alkalicoccobacillus</taxon>
    </lineage>
</organism>
<sequence length="54" mass="6485">MRINEIDHVHSRLKELRHQARQEALLLSQKKKTPFHFKKQFGSYLISVKRSEPV</sequence>
<reference evidence="1" key="1">
    <citation type="submission" date="2022-06" db="EMBL/GenBank/DDBJ databases">
        <title>Alkalicoccobacillus porphyridii sp. nov., isolated from a marine red alga, Porphyridium purpureum and reclassification of Shouchella plakortidis and Shouchella gibsonii as Alkalicoccobacillus plakortidis comb. nov. and Alkalicoccobacillus gibsonii comb. nov.</title>
        <authorList>
            <person name="Kim K.H."/>
            <person name="Lee J.K."/>
            <person name="Han D.M."/>
            <person name="Baek J.H."/>
            <person name="Jeon C.O."/>
        </authorList>
    </citation>
    <scope>NUCLEOTIDE SEQUENCE</scope>
    <source>
        <strain evidence="1">DSM 19153</strain>
    </source>
</reference>
<gene>
    <name evidence="1" type="ORF">NDM98_20585</name>
</gene>
<dbReference type="EMBL" id="JAMQJY010000005">
    <property type="protein sequence ID" value="MCM2677605.1"/>
    <property type="molecule type" value="Genomic_DNA"/>
</dbReference>
<evidence type="ECO:0000313" key="1">
    <source>
        <dbReference type="EMBL" id="MCM2677605.1"/>
    </source>
</evidence>
<accession>A0ABT0XPG1</accession>
<proteinExistence type="predicted"/>
<name>A0ABT0XPG1_9BACI</name>
<keyword evidence="2" id="KW-1185">Reference proteome</keyword>
<dbReference type="Proteomes" id="UP001203665">
    <property type="component" value="Unassembled WGS sequence"/>
</dbReference>
<comment type="caution">
    <text evidence="1">The sequence shown here is derived from an EMBL/GenBank/DDBJ whole genome shotgun (WGS) entry which is preliminary data.</text>
</comment>